<dbReference type="Proteomes" id="UP000693942">
    <property type="component" value="Unassembled WGS sequence"/>
</dbReference>
<protein>
    <recommendedName>
        <fullName evidence="1">Azaphilone pigments biosynthesis cluster protein L N-terminal domain-containing protein</fullName>
    </recommendedName>
</protein>
<name>A0A8J5UI23_FUSOX</name>
<dbReference type="InterPro" id="IPR031348">
    <property type="entry name" value="PigL_N"/>
</dbReference>
<evidence type="ECO:0000313" key="2">
    <source>
        <dbReference type="EMBL" id="KAG7425061.1"/>
    </source>
</evidence>
<reference evidence="2" key="1">
    <citation type="submission" date="2021-04" db="EMBL/GenBank/DDBJ databases">
        <title>First draft genome resource for Brassicaceae pathogens Fusarium oxysporum f. sp. raphani and Fusarium oxysporum f. sp. rapae.</title>
        <authorList>
            <person name="Asai S."/>
        </authorList>
    </citation>
    <scope>NUCLEOTIDE SEQUENCE</scope>
    <source>
        <strain evidence="2">Tf1262</strain>
    </source>
</reference>
<gene>
    <name evidence="2" type="ORF">Forpi1262_v014010</name>
</gene>
<comment type="caution">
    <text evidence="2">The sequence shown here is derived from an EMBL/GenBank/DDBJ whole genome shotgun (WGS) entry which is preliminary data.</text>
</comment>
<dbReference type="AlphaFoldDB" id="A0A8J5UI23"/>
<evidence type="ECO:0000259" key="1">
    <source>
        <dbReference type="Pfam" id="PF17111"/>
    </source>
</evidence>
<dbReference type="Pfam" id="PF17111">
    <property type="entry name" value="PigL_N"/>
    <property type="match status" value="1"/>
</dbReference>
<dbReference type="EMBL" id="JAELUR010000012">
    <property type="protein sequence ID" value="KAG7425061.1"/>
    <property type="molecule type" value="Genomic_DNA"/>
</dbReference>
<evidence type="ECO:0000313" key="3">
    <source>
        <dbReference type="Proteomes" id="UP000693942"/>
    </source>
</evidence>
<organism evidence="2 3">
    <name type="scientific">Fusarium oxysporum f. sp. raphani</name>
    <dbReference type="NCBI Taxonomy" id="96318"/>
    <lineage>
        <taxon>Eukaryota</taxon>
        <taxon>Fungi</taxon>
        <taxon>Dikarya</taxon>
        <taxon>Ascomycota</taxon>
        <taxon>Pezizomycotina</taxon>
        <taxon>Sordariomycetes</taxon>
        <taxon>Hypocreomycetidae</taxon>
        <taxon>Hypocreales</taxon>
        <taxon>Nectriaceae</taxon>
        <taxon>Fusarium</taxon>
        <taxon>Fusarium oxysporum species complex</taxon>
    </lineage>
</organism>
<proteinExistence type="predicted"/>
<feature type="domain" description="Azaphilone pigments biosynthesis cluster protein L N-terminal" evidence="1">
    <location>
        <begin position="6"/>
        <end position="167"/>
    </location>
</feature>
<accession>A0A8J5UI23</accession>
<sequence length="285" mass="32025">MAELALAIIPLGITVTSGLVKYLKTFNDHDDDRTRVVRQAERFESTFQSLEAALKRSQLNPELFISASEACASLGECQKALEELSTLQQKIFTTTTSAALTTPHARTKDKIKDGYKKFIYPLRKSDIETLEGALNKLSITLNIALGTLHLDEESSTRKILNEQMIEIQKNTIVNSNISTDIKELRQPISQIGSSLPVLQTSVDAIVPHFDQRFDQISYQHVQMQAQIKSLLDMAGPARYQDRLGTNQQLSYNHSEEQGNYLAAREIEPELLLPCFITWVSHYVTG</sequence>